<evidence type="ECO:0000313" key="3">
    <source>
        <dbReference type="EMBL" id="EHO43358.1"/>
    </source>
</evidence>
<accession>H1XPI7</accession>
<gene>
    <name evidence="2" type="ORF">Cabys_2721</name>
    <name evidence="3" type="ORF">Calab_3761</name>
</gene>
<dbReference type="KEGG" id="caby:Cabys_2721"/>
<evidence type="ECO:0000313" key="5">
    <source>
        <dbReference type="Proteomes" id="UP000183868"/>
    </source>
</evidence>
<dbReference type="RefSeq" id="WP_006930963.1">
    <property type="nucleotide sequence ID" value="NZ_CM001402.1"/>
</dbReference>
<dbReference type="STRING" id="880073.Cabys_2721"/>
<proteinExistence type="predicted"/>
<dbReference type="InterPro" id="IPR011990">
    <property type="entry name" value="TPR-like_helical_dom_sf"/>
</dbReference>
<dbReference type="SUPFAM" id="SSF52964">
    <property type="entry name" value="TolB, N-terminal domain"/>
    <property type="match status" value="1"/>
</dbReference>
<organism evidence="3 4">
    <name type="scientific">Caldithrix abyssi DSM 13497</name>
    <dbReference type="NCBI Taxonomy" id="880073"/>
    <lineage>
        <taxon>Bacteria</taxon>
        <taxon>Pseudomonadati</taxon>
        <taxon>Calditrichota</taxon>
        <taxon>Calditrichia</taxon>
        <taxon>Calditrichales</taxon>
        <taxon>Calditrichaceae</taxon>
        <taxon>Caldithrix</taxon>
    </lineage>
</organism>
<keyword evidence="4" id="KW-1185">Reference proteome</keyword>
<dbReference type="EMBL" id="CM001402">
    <property type="protein sequence ID" value="EHO43358.1"/>
    <property type="molecule type" value="Genomic_DNA"/>
</dbReference>
<dbReference type="HOGENOM" id="CLU_719026_0_0_0"/>
<dbReference type="GO" id="GO:0030288">
    <property type="term" value="C:outer membrane-bounded periplasmic space"/>
    <property type="evidence" value="ECO:0007669"/>
    <property type="project" value="InterPro"/>
</dbReference>
<reference evidence="2 5" key="2">
    <citation type="submission" date="2016-11" db="EMBL/GenBank/DDBJ databases">
        <title>Genomic analysis of Caldithrix abyssi and proposal of a novel bacterial phylum Caldithrichaeota.</title>
        <authorList>
            <person name="Kublanov I."/>
            <person name="Sigalova O."/>
            <person name="Gavrilov S."/>
            <person name="Lebedinsky A."/>
            <person name="Ivanova N."/>
            <person name="Daum C."/>
            <person name="Reddy T."/>
            <person name="Klenk H.P."/>
            <person name="Goker M."/>
            <person name="Reva O."/>
            <person name="Miroshnichenko M."/>
            <person name="Kyprides N."/>
            <person name="Woyke T."/>
            <person name="Gelfand M."/>
        </authorList>
    </citation>
    <scope>NUCLEOTIDE SEQUENCE [LARGE SCALE GENOMIC DNA]</scope>
    <source>
        <strain evidence="2 5">LF13</strain>
    </source>
</reference>
<evidence type="ECO:0000313" key="4">
    <source>
        <dbReference type="Proteomes" id="UP000004671"/>
    </source>
</evidence>
<dbReference type="PaxDb" id="880073-Calab_3761"/>
<evidence type="ECO:0000313" key="2">
    <source>
        <dbReference type="EMBL" id="APF19469.1"/>
    </source>
</evidence>
<reference evidence="3 4" key="1">
    <citation type="submission" date="2011-09" db="EMBL/GenBank/DDBJ databases">
        <title>The permanent draft genome of Caldithrix abyssi DSM 13497.</title>
        <authorList>
            <consortium name="US DOE Joint Genome Institute (JGI-PGF)"/>
            <person name="Lucas S."/>
            <person name="Han J."/>
            <person name="Lapidus A."/>
            <person name="Bruce D."/>
            <person name="Goodwin L."/>
            <person name="Pitluck S."/>
            <person name="Peters L."/>
            <person name="Kyrpides N."/>
            <person name="Mavromatis K."/>
            <person name="Ivanova N."/>
            <person name="Mikhailova N."/>
            <person name="Chertkov O."/>
            <person name="Detter J.C."/>
            <person name="Tapia R."/>
            <person name="Han C."/>
            <person name="Land M."/>
            <person name="Hauser L."/>
            <person name="Markowitz V."/>
            <person name="Cheng J.-F."/>
            <person name="Hugenholtz P."/>
            <person name="Woyke T."/>
            <person name="Wu D."/>
            <person name="Spring S."/>
            <person name="Brambilla E."/>
            <person name="Klenk H.-P."/>
            <person name="Eisen J.A."/>
        </authorList>
    </citation>
    <scope>NUCLEOTIDE SEQUENCE [LARGE SCALE GENOMIC DNA]</scope>
    <source>
        <strain evidence="3 4">DSM 13497</strain>
    </source>
</reference>
<dbReference type="EMBL" id="CP018099">
    <property type="protein sequence ID" value="APF19469.1"/>
    <property type="molecule type" value="Genomic_DNA"/>
</dbReference>
<dbReference type="Proteomes" id="UP000183868">
    <property type="component" value="Chromosome"/>
</dbReference>
<dbReference type="OrthoDB" id="554957at2"/>
<dbReference type="SUPFAM" id="SSF48452">
    <property type="entry name" value="TPR-like"/>
    <property type="match status" value="1"/>
</dbReference>
<dbReference type="Pfam" id="PF03783">
    <property type="entry name" value="CsgG"/>
    <property type="match status" value="1"/>
</dbReference>
<sequence length="384" mass="42851" precursor="true">MKNCSRTLLIFMFTLFLPLLLSDLNAQQLKWYKVYYNGLQAMERGEYSEAVEHFKACLKVKNVDRKKTRAYGTTFIQYFPHRELGIALYHLGMKEEARKHLIISLNQQPSLRAKRYLQLIKESDTDGPPTSESVSTKPSVPEKPLPPTNTEANNMNLVGERLSIAVLPFSSQGIGTELQDIDFLDKLITGFVNSGRFKVIERAQLERILEEQKLGLSGIIDPTTAAEIGKGIGVDAVILGSVTRAGNSLSIDARLIDTENATIISAQDAYSNKLSIYQIAEMVNQLAEKFKKDLPIVQGLVINVQGNRVTLDIGLKKGLKKGMKCLVYREGDPIVHPVTKEVIGRIINQVCEVRITEIFPAYSMAETTKILSGQPQKLDKVITK</sequence>
<dbReference type="AlphaFoldDB" id="H1XPI7"/>
<dbReference type="InterPro" id="IPR005534">
    <property type="entry name" value="Curli_assmbl/transp-comp_CsgG"/>
</dbReference>
<dbReference type="eggNOG" id="COG1462">
    <property type="taxonomic scope" value="Bacteria"/>
</dbReference>
<feature type="compositionally biased region" description="Polar residues" evidence="1">
    <location>
        <begin position="128"/>
        <end position="138"/>
    </location>
</feature>
<dbReference type="Gene3D" id="3.40.50.10610">
    <property type="entry name" value="ABC-type transport auxiliary lipoprotein component"/>
    <property type="match status" value="1"/>
</dbReference>
<feature type="region of interest" description="Disordered" evidence="1">
    <location>
        <begin position="122"/>
        <end position="149"/>
    </location>
</feature>
<evidence type="ECO:0000256" key="1">
    <source>
        <dbReference type="SAM" id="MobiDB-lite"/>
    </source>
</evidence>
<dbReference type="Gene3D" id="1.25.40.10">
    <property type="entry name" value="Tetratricopeptide repeat domain"/>
    <property type="match status" value="1"/>
</dbReference>
<name>H1XPI7_CALAY</name>
<protein>
    <submittedName>
        <fullName evidence="2">Tetratricopeptide repeat-containing protein</fullName>
    </submittedName>
</protein>
<dbReference type="Proteomes" id="UP000004671">
    <property type="component" value="Chromosome"/>
</dbReference>